<dbReference type="EMBL" id="BART01008933">
    <property type="protein sequence ID" value="GAG60148.1"/>
    <property type="molecule type" value="Genomic_DNA"/>
</dbReference>
<feature type="region of interest" description="Disordered" evidence="1">
    <location>
        <begin position="77"/>
        <end position="101"/>
    </location>
</feature>
<feature type="compositionally biased region" description="Basic and acidic residues" evidence="1">
    <location>
        <begin position="77"/>
        <end position="90"/>
    </location>
</feature>
<accession>X0ZIF9</accession>
<sequence length="124" mass="14158">MNSRKNSAAAWLRKWVGPETLLKIYCRQHQTFCKPGDKTVGAWVTEEMAPEGMKISGDTIANYRSYLSTELEDRQFVHHKKDGSSKKEADPPENDTAMNIPNDLFGTYVPNDLLKKISEQLERI</sequence>
<protein>
    <submittedName>
        <fullName evidence="2">Uncharacterized protein</fullName>
    </submittedName>
</protein>
<reference evidence="2" key="1">
    <citation type="journal article" date="2014" name="Front. Microbiol.">
        <title>High frequency of phylogenetically diverse reductive dehalogenase-homologous genes in deep subseafloor sedimentary metagenomes.</title>
        <authorList>
            <person name="Kawai M."/>
            <person name="Futagami T."/>
            <person name="Toyoda A."/>
            <person name="Takaki Y."/>
            <person name="Nishi S."/>
            <person name="Hori S."/>
            <person name="Arai W."/>
            <person name="Tsubouchi T."/>
            <person name="Morono Y."/>
            <person name="Uchiyama I."/>
            <person name="Ito T."/>
            <person name="Fujiyama A."/>
            <person name="Inagaki F."/>
            <person name="Takami H."/>
        </authorList>
    </citation>
    <scope>NUCLEOTIDE SEQUENCE</scope>
    <source>
        <strain evidence="2">Expedition CK06-06</strain>
    </source>
</reference>
<gene>
    <name evidence="2" type="ORF">S01H4_19952</name>
</gene>
<name>X0ZIF9_9ZZZZ</name>
<evidence type="ECO:0000256" key="1">
    <source>
        <dbReference type="SAM" id="MobiDB-lite"/>
    </source>
</evidence>
<evidence type="ECO:0000313" key="2">
    <source>
        <dbReference type="EMBL" id="GAG60148.1"/>
    </source>
</evidence>
<dbReference type="AlphaFoldDB" id="X0ZIF9"/>
<proteinExistence type="predicted"/>
<comment type="caution">
    <text evidence="2">The sequence shown here is derived from an EMBL/GenBank/DDBJ whole genome shotgun (WGS) entry which is preliminary data.</text>
</comment>
<organism evidence="2">
    <name type="scientific">marine sediment metagenome</name>
    <dbReference type="NCBI Taxonomy" id="412755"/>
    <lineage>
        <taxon>unclassified sequences</taxon>
        <taxon>metagenomes</taxon>
        <taxon>ecological metagenomes</taxon>
    </lineage>
</organism>
<feature type="non-terminal residue" evidence="2">
    <location>
        <position position="124"/>
    </location>
</feature>